<dbReference type="Pfam" id="PF01370">
    <property type="entry name" value="Epimerase"/>
    <property type="match status" value="1"/>
</dbReference>
<dbReference type="Gene3D" id="3.40.50.720">
    <property type="entry name" value="NAD(P)-binding Rossmann-like Domain"/>
    <property type="match status" value="1"/>
</dbReference>
<protein>
    <submittedName>
        <fullName evidence="2">NAD-dependent epimerase/dehydratase family protein</fullName>
    </submittedName>
</protein>
<evidence type="ECO:0000313" key="2">
    <source>
        <dbReference type="EMBL" id="MFC5220503.1"/>
    </source>
</evidence>
<comment type="caution">
    <text evidence="2">The sequence shown here is derived from an EMBL/GenBank/DDBJ whole genome shotgun (WGS) entry which is preliminary data.</text>
</comment>
<dbReference type="PANTHER" id="PTHR48079">
    <property type="entry name" value="PROTEIN YEEZ"/>
    <property type="match status" value="1"/>
</dbReference>
<reference evidence="3" key="1">
    <citation type="journal article" date="2019" name="Int. J. Syst. Evol. Microbiol.">
        <title>The Global Catalogue of Microorganisms (GCM) 10K type strain sequencing project: providing services to taxonomists for standard genome sequencing and annotation.</title>
        <authorList>
            <consortium name="The Broad Institute Genomics Platform"/>
            <consortium name="The Broad Institute Genome Sequencing Center for Infectious Disease"/>
            <person name="Wu L."/>
            <person name="Ma J."/>
        </authorList>
    </citation>
    <scope>NUCLEOTIDE SEQUENCE [LARGE SCALE GENOMIC DNA]</scope>
    <source>
        <strain evidence="3">KCTC 42586</strain>
    </source>
</reference>
<dbReference type="InterPro" id="IPR001509">
    <property type="entry name" value="Epimerase_deHydtase"/>
</dbReference>
<dbReference type="RefSeq" id="WP_380865350.1">
    <property type="nucleotide sequence ID" value="NZ_JBHSKM010000050.1"/>
</dbReference>
<dbReference type="SUPFAM" id="SSF51735">
    <property type="entry name" value="NAD(P)-binding Rossmann-fold domains"/>
    <property type="match status" value="1"/>
</dbReference>
<organism evidence="2 3">
    <name type="scientific">Streptomyces coerulescens</name>
    <dbReference type="NCBI Taxonomy" id="29304"/>
    <lineage>
        <taxon>Bacteria</taxon>
        <taxon>Bacillati</taxon>
        <taxon>Actinomycetota</taxon>
        <taxon>Actinomycetes</taxon>
        <taxon>Kitasatosporales</taxon>
        <taxon>Streptomycetaceae</taxon>
        <taxon>Streptomyces</taxon>
    </lineage>
</organism>
<gene>
    <name evidence="2" type="ORF">ACFPQ9_42525</name>
</gene>
<dbReference type="Proteomes" id="UP001596263">
    <property type="component" value="Unassembled WGS sequence"/>
</dbReference>
<keyword evidence="3" id="KW-1185">Reference proteome</keyword>
<dbReference type="InterPro" id="IPR051783">
    <property type="entry name" value="NAD(P)-dependent_oxidoreduct"/>
</dbReference>
<evidence type="ECO:0000313" key="3">
    <source>
        <dbReference type="Proteomes" id="UP001596263"/>
    </source>
</evidence>
<evidence type="ECO:0000259" key="1">
    <source>
        <dbReference type="Pfam" id="PF01370"/>
    </source>
</evidence>
<feature type="domain" description="NAD-dependent epimerase/dehydratase" evidence="1">
    <location>
        <begin position="12"/>
        <end position="179"/>
    </location>
</feature>
<dbReference type="EMBL" id="JBHSKM010000050">
    <property type="protein sequence ID" value="MFC5220503.1"/>
    <property type="molecule type" value="Genomic_DNA"/>
</dbReference>
<proteinExistence type="predicted"/>
<accession>A0ABW0CYJ5</accession>
<sequence length="351" mass="36891">MPSSGRRPPLRVLVLGGTGFVSGAVAREAVARGHDVTCVARGTGTSLPEGARLLRTDRNAPEALAALREARFDAAVETATLALPWVREALRAVTAAHWTFISSISVYADTLTPGQTARSGRLRPALPDDTTCYDPTRDAEPSQARYGGVKLACEQLFREATEDRALLVRPGLVVGPGDDVSPFGYWPLRMARGGPAVTPPAATGDGIPLPAQCIDVRDLAAWIVDRAEAGTSGTFDAAGPPVHLSSLLQEIADAVGHPTLELVPVPEETLLRAGAVPWTGPGSVPLWPPRILHGALSRDVSASFDAGLRVRSVAETAEAVLRDRLERAPAKPPVAGMSPVAEAALLREIGY</sequence>
<name>A0ABW0CYJ5_STRCD</name>
<dbReference type="PANTHER" id="PTHR48079:SF6">
    <property type="entry name" value="NAD(P)-BINDING DOMAIN-CONTAINING PROTEIN-RELATED"/>
    <property type="match status" value="1"/>
</dbReference>
<dbReference type="InterPro" id="IPR036291">
    <property type="entry name" value="NAD(P)-bd_dom_sf"/>
</dbReference>